<dbReference type="OrthoDB" id="1092431at2"/>
<dbReference type="Pfam" id="PF00027">
    <property type="entry name" value="cNMP_binding"/>
    <property type="match status" value="1"/>
</dbReference>
<dbReference type="InterPro" id="IPR014710">
    <property type="entry name" value="RmlC-like_jellyroll"/>
</dbReference>
<accession>A0A163ASF2</accession>
<dbReference type="SUPFAM" id="SSF51206">
    <property type="entry name" value="cAMP-binding domain-like"/>
    <property type="match status" value="1"/>
</dbReference>
<dbReference type="Proteomes" id="UP000076715">
    <property type="component" value="Unassembled WGS sequence"/>
</dbReference>
<proteinExistence type="predicted"/>
<organism evidence="2 3">
    <name type="scientific">Aquimarina aggregata</name>
    <dbReference type="NCBI Taxonomy" id="1642818"/>
    <lineage>
        <taxon>Bacteria</taxon>
        <taxon>Pseudomonadati</taxon>
        <taxon>Bacteroidota</taxon>
        <taxon>Flavobacteriia</taxon>
        <taxon>Flavobacteriales</taxon>
        <taxon>Flavobacteriaceae</taxon>
        <taxon>Aquimarina</taxon>
    </lineage>
</organism>
<comment type="caution">
    <text evidence="2">The sequence shown here is derived from an EMBL/GenBank/DDBJ whole genome shotgun (WGS) entry which is preliminary data.</text>
</comment>
<dbReference type="EMBL" id="LQRT01000013">
    <property type="protein sequence ID" value="KZS40765.1"/>
    <property type="molecule type" value="Genomic_DNA"/>
</dbReference>
<dbReference type="PROSITE" id="PS50042">
    <property type="entry name" value="CNMP_BINDING_3"/>
    <property type="match status" value="1"/>
</dbReference>
<name>A0A163ASF2_9FLAO</name>
<evidence type="ECO:0000259" key="1">
    <source>
        <dbReference type="PROSITE" id="PS50042"/>
    </source>
</evidence>
<dbReference type="AlphaFoldDB" id="A0A163ASF2"/>
<dbReference type="STRING" id="1642818.AWE51_07380"/>
<dbReference type="RefSeq" id="WP_066314512.1">
    <property type="nucleotide sequence ID" value="NZ_LQRT01000013.1"/>
</dbReference>
<dbReference type="Gene3D" id="2.60.120.10">
    <property type="entry name" value="Jelly Rolls"/>
    <property type="match status" value="1"/>
</dbReference>
<keyword evidence="3" id="KW-1185">Reference proteome</keyword>
<gene>
    <name evidence="2" type="ORF">AWE51_07380</name>
</gene>
<protein>
    <recommendedName>
        <fullName evidence="1">Cyclic nucleotide-binding domain-containing protein</fullName>
    </recommendedName>
</protein>
<dbReference type="InterPro" id="IPR000595">
    <property type="entry name" value="cNMP-bd_dom"/>
</dbReference>
<dbReference type="CDD" id="cd00038">
    <property type="entry name" value="CAP_ED"/>
    <property type="match status" value="1"/>
</dbReference>
<evidence type="ECO:0000313" key="3">
    <source>
        <dbReference type="Proteomes" id="UP000076715"/>
    </source>
</evidence>
<reference evidence="2 3" key="1">
    <citation type="submission" date="2016-01" db="EMBL/GenBank/DDBJ databases">
        <title>The draft genome sequence of Aquimarina sp. RZW4-3-2.</title>
        <authorList>
            <person name="Wang Y."/>
        </authorList>
    </citation>
    <scope>NUCLEOTIDE SEQUENCE [LARGE SCALE GENOMIC DNA]</scope>
    <source>
        <strain evidence="2 3">RZW4-3-2</strain>
    </source>
</reference>
<dbReference type="InterPro" id="IPR018490">
    <property type="entry name" value="cNMP-bd_dom_sf"/>
</dbReference>
<feature type="domain" description="Cyclic nucleotide-binding" evidence="1">
    <location>
        <begin position="11"/>
        <end position="115"/>
    </location>
</feature>
<evidence type="ECO:0000313" key="2">
    <source>
        <dbReference type="EMBL" id="KZS40765.1"/>
    </source>
</evidence>
<sequence length="195" mass="23277">MVEPLKNHILRFVTPPSNELSLFLRALEYQDVNNKEYLLKEGQYCKHVYFIIKGCFRSYFLNSKGVEKVINFGIEDWWYTNFDSFINQTPSEFSIQAAEDSLILKISKEKLDCILKDSLSLNQYFRIIHEKVRIADQRRIQFMYKLSGEELYTVFCKYNPDFVQRVPQYMLASYLGFTPEFLSKIRARKKPRTLF</sequence>